<accession>A0A0C2XBN9</accession>
<protein>
    <submittedName>
        <fullName evidence="3">Uncharacterized protein</fullName>
    </submittedName>
</protein>
<feature type="transmembrane region" description="Helical" evidence="2">
    <location>
        <begin position="296"/>
        <end position="322"/>
    </location>
</feature>
<feature type="transmembrane region" description="Helical" evidence="2">
    <location>
        <begin position="20"/>
        <end position="41"/>
    </location>
</feature>
<dbReference type="STRING" id="946122.A0A0C2XBN9"/>
<feature type="transmembrane region" description="Helical" evidence="2">
    <location>
        <begin position="384"/>
        <end position="405"/>
    </location>
</feature>
<sequence length="577" mass="64058">MKHLTPSCRKLRIIWNRITFSRITIIYFCFSLLHFAAQIAIQSTALDTNIAALNELTQVVANKSVLSKGLPIMHGSVLEVCTWVPSNLQTEGGTCTVIWNGGVQASGSVAKTTLRNSTQARETAFLTGKFAIDFQSLQNSSDAARPTTKLPDATCQASLVWPISVLKDKKREDFTFLAFQLWVLGMSIVALLNESIPHIFASMLTHMMSTGWAIFQITDTSSFRSAFQRVIVQGTCKGTPILSTAYWSARAEAELAGVILDVVALLVSSYLTWRMTKLFGWQTFKRIGASLVISHIYRLVLLLSIAIQLCFFFVMVTVSLWIDQLVNRPIGDLAHFRALYLTGSSIALVVSNIGSNNSGLIFTFQLLLPWLILGWVGVRLELKVPIVLFLVLALLYIGCFGLMLVSTTFRWTFVTWPFFSVMASASFFLTCIALILGLICRCNFGKGLLRYLNPVESDTKLFRSSDVEKLNFPSHDLAVPTYPSQFQFVNNRKPTSHYDETQITKIPVIVALPPRYDSLRHPPLVHEHKKNASNLSLLGSEASISRSVSGSSNSSNSSSSSHYGIDGGNRNKRWVID</sequence>
<dbReference type="GO" id="GO:0005794">
    <property type="term" value="C:Golgi apparatus"/>
    <property type="evidence" value="ECO:0007669"/>
    <property type="project" value="TreeGrafter"/>
</dbReference>
<feature type="transmembrane region" description="Helical" evidence="2">
    <location>
        <begin position="174"/>
        <end position="192"/>
    </location>
</feature>
<keyword evidence="4" id="KW-1185">Reference proteome</keyword>
<dbReference type="PANTHER" id="PTHR34391">
    <property type="entry name" value="UPF0658 GOLGI APPARATUS MEMBRANE PROTEIN C1952.10C-RELATED"/>
    <property type="match status" value="1"/>
</dbReference>
<evidence type="ECO:0000313" key="3">
    <source>
        <dbReference type="EMBL" id="KIL71827.1"/>
    </source>
</evidence>
<dbReference type="EMBL" id="KN818222">
    <property type="protein sequence ID" value="KIL71827.1"/>
    <property type="molecule type" value="Genomic_DNA"/>
</dbReference>
<feature type="transmembrane region" description="Helical" evidence="2">
    <location>
        <begin position="360"/>
        <end position="378"/>
    </location>
</feature>
<evidence type="ECO:0000256" key="1">
    <source>
        <dbReference type="SAM" id="MobiDB-lite"/>
    </source>
</evidence>
<dbReference type="PANTHER" id="PTHR34391:SF2">
    <property type="entry name" value="TRP C-TERMINAL DOMAIN-CONTAINING PROTEIN"/>
    <property type="match status" value="1"/>
</dbReference>
<dbReference type="HOGENOM" id="CLU_021809_1_0_1"/>
<evidence type="ECO:0000256" key="2">
    <source>
        <dbReference type="SAM" id="Phobius"/>
    </source>
</evidence>
<feature type="transmembrane region" description="Helical" evidence="2">
    <location>
        <begin position="417"/>
        <end position="439"/>
    </location>
</feature>
<keyword evidence="2" id="KW-0472">Membrane</keyword>
<dbReference type="InterPro" id="IPR040410">
    <property type="entry name" value="UPF0658_Golgi"/>
</dbReference>
<keyword evidence="2" id="KW-0812">Transmembrane</keyword>
<feature type="compositionally biased region" description="Low complexity" evidence="1">
    <location>
        <begin position="546"/>
        <end position="561"/>
    </location>
</feature>
<organism evidence="3 4">
    <name type="scientific">Amanita muscaria (strain Koide BX008)</name>
    <dbReference type="NCBI Taxonomy" id="946122"/>
    <lineage>
        <taxon>Eukaryota</taxon>
        <taxon>Fungi</taxon>
        <taxon>Dikarya</taxon>
        <taxon>Basidiomycota</taxon>
        <taxon>Agaricomycotina</taxon>
        <taxon>Agaricomycetes</taxon>
        <taxon>Agaricomycetidae</taxon>
        <taxon>Agaricales</taxon>
        <taxon>Pluteineae</taxon>
        <taxon>Amanitaceae</taxon>
        <taxon>Amanita</taxon>
    </lineage>
</organism>
<reference evidence="3 4" key="1">
    <citation type="submission" date="2014-04" db="EMBL/GenBank/DDBJ databases">
        <title>Evolutionary Origins and Diversification of the Mycorrhizal Mutualists.</title>
        <authorList>
            <consortium name="DOE Joint Genome Institute"/>
            <consortium name="Mycorrhizal Genomics Consortium"/>
            <person name="Kohler A."/>
            <person name="Kuo A."/>
            <person name="Nagy L.G."/>
            <person name="Floudas D."/>
            <person name="Copeland A."/>
            <person name="Barry K.W."/>
            <person name="Cichocki N."/>
            <person name="Veneault-Fourrey C."/>
            <person name="LaButti K."/>
            <person name="Lindquist E.A."/>
            <person name="Lipzen A."/>
            <person name="Lundell T."/>
            <person name="Morin E."/>
            <person name="Murat C."/>
            <person name="Riley R."/>
            <person name="Ohm R."/>
            <person name="Sun H."/>
            <person name="Tunlid A."/>
            <person name="Henrissat B."/>
            <person name="Grigoriev I.V."/>
            <person name="Hibbett D.S."/>
            <person name="Martin F."/>
        </authorList>
    </citation>
    <scope>NUCLEOTIDE SEQUENCE [LARGE SCALE GENOMIC DNA]</scope>
    <source>
        <strain evidence="3 4">Koide BX008</strain>
    </source>
</reference>
<proteinExistence type="predicted"/>
<name>A0A0C2XBN9_AMAMK</name>
<feature type="transmembrane region" description="Helical" evidence="2">
    <location>
        <begin position="334"/>
        <end position="353"/>
    </location>
</feature>
<feature type="transmembrane region" description="Helical" evidence="2">
    <location>
        <begin position="255"/>
        <end position="275"/>
    </location>
</feature>
<gene>
    <name evidence="3" type="ORF">M378DRAFT_251694</name>
</gene>
<evidence type="ECO:0000313" key="4">
    <source>
        <dbReference type="Proteomes" id="UP000054549"/>
    </source>
</evidence>
<dbReference type="OrthoDB" id="2448307at2759"/>
<dbReference type="Proteomes" id="UP000054549">
    <property type="component" value="Unassembled WGS sequence"/>
</dbReference>
<dbReference type="AlphaFoldDB" id="A0A0C2XBN9"/>
<dbReference type="InParanoid" id="A0A0C2XBN9"/>
<keyword evidence="2" id="KW-1133">Transmembrane helix</keyword>
<feature type="region of interest" description="Disordered" evidence="1">
    <location>
        <begin position="546"/>
        <end position="567"/>
    </location>
</feature>